<proteinExistence type="predicted"/>
<evidence type="ECO:0000313" key="2">
    <source>
        <dbReference type="Proteomes" id="UP001487740"/>
    </source>
</evidence>
<dbReference type="InterPro" id="IPR002347">
    <property type="entry name" value="SDR_fam"/>
</dbReference>
<dbReference type="Pfam" id="PF00106">
    <property type="entry name" value="adh_short"/>
    <property type="match status" value="1"/>
</dbReference>
<dbReference type="GO" id="GO:0008202">
    <property type="term" value="P:steroid metabolic process"/>
    <property type="evidence" value="ECO:0007669"/>
    <property type="project" value="TreeGrafter"/>
</dbReference>
<comment type="caution">
    <text evidence="1">The sequence shown here is derived from an EMBL/GenBank/DDBJ whole genome shotgun (WGS) entry which is preliminary data.</text>
</comment>
<dbReference type="AlphaFoldDB" id="A0AAW0TYS8"/>
<dbReference type="GO" id="GO:0016491">
    <property type="term" value="F:oxidoreductase activity"/>
    <property type="evidence" value="ECO:0007669"/>
    <property type="project" value="TreeGrafter"/>
</dbReference>
<name>A0AAW0TYS8_SCYPA</name>
<accession>A0AAW0TYS8</accession>
<protein>
    <submittedName>
        <fullName evidence="1">Uncharacterized protein</fullName>
    </submittedName>
</protein>
<keyword evidence="2" id="KW-1185">Reference proteome</keyword>
<dbReference type="PANTHER" id="PTHR43313">
    <property type="entry name" value="SHORT-CHAIN DEHYDROGENASE/REDUCTASE FAMILY 9C"/>
    <property type="match status" value="1"/>
</dbReference>
<dbReference type="InterPro" id="IPR036291">
    <property type="entry name" value="NAD(P)-bd_dom_sf"/>
</dbReference>
<evidence type="ECO:0000313" key="1">
    <source>
        <dbReference type="EMBL" id="KAK8392922.1"/>
    </source>
</evidence>
<dbReference type="Gene3D" id="3.40.50.720">
    <property type="entry name" value="NAD(P)-binding Rossmann-like Domain"/>
    <property type="match status" value="1"/>
</dbReference>
<reference evidence="1 2" key="1">
    <citation type="submission" date="2023-03" db="EMBL/GenBank/DDBJ databases">
        <title>High-quality genome of Scylla paramamosain provides insights in environmental adaptation.</title>
        <authorList>
            <person name="Zhang L."/>
        </authorList>
    </citation>
    <scope>NUCLEOTIDE SEQUENCE [LARGE SCALE GENOMIC DNA]</scope>
    <source>
        <strain evidence="1">LZ_2023a</strain>
        <tissue evidence="1">Muscle</tissue>
    </source>
</reference>
<sequence>MAAYSTSKYAVEGFNDALRLEMEPFGVKVCLIEPGNYANGTSLFAMDDVVDREVVTMWNNLSDELKADYGEDFCRKVKGFMKNFRRKGERDINPVINAFTEALTQQHPQARYCPMTPLTLFVALVSTHLPEWCYDGLLQILAFLLLKKEDL</sequence>
<dbReference type="PANTHER" id="PTHR43313:SF50">
    <property type="entry name" value="GH26015P"/>
    <property type="match status" value="1"/>
</dbReference>
<dbReference type="EMBL" id="JARAKH010000021">
    <property type="protein sequence ID" value="KAK8392922.1"/>
    <property type="molecule type" value="Genomic_DNA"/>
</dbReference>
<organism evidence="1 2">
    <name type="scientific">Scylla paramamosain</name>
    <name type="common">Mud crab</name>
    <dbReference type="NCBI Taxonomy" id="85552"/>
    <lineage>
        <taxon>Eukaryota</taxon>
        <taxon>Metazoa</taxon>
        <taxon>Ecdysozoa</taxon>
        <taxon>Arthropoda</taxon>
        <taxon>Crustacea</taxon>
        <taxon>Multicrustacea</taxon>
        <taxon>Malacostraca</taxon>
        <taxon>Eumalacostraca</taxon>
        <taxon>Eucarida</taxon>
        <taxon>Decapoda</taxon>
        <taxon>Pleocyemata</taxon>
        <taxon>Brachyura</taxon>
        <taxon>Eubrachyura</taxon>
        <taxon>Portunoidea</taxon>
        <taxon>Portunidae</taxon>
        <taxon>Portuninae</taxon>
        <taxon>Scylla</taxon>
    </lineage>
</organism>
<dbReference type="Proteomes" id="UP001487740">
    <property type="component" value="Unassembled WGS sequence"/>
</dbReference>
<gene>
    <name evidence="1" type="ORF">O3P69_013147</name>
</gene>
<dbReference type="SUPFAM" id="SSF51735">
    <property type="entry name" value="NAD(P)-binding Rossmann-fold domains"/>
    <property type="match status" value="1"/>
</dbReference>